<dbReference type="Pfam" id="PF21137">
    <property type="entry name" value="ANM3_C2H2_Zf"/>
    <property type="match status" value="1"/>
</dbReference>
<dbReference type="Pfam" id="PF22528">
    <property type="entry name" value="PRMT_C"/>
    <property type="match status" value="1"/>
</dbReference>
<keyword evidence="6 15" id="KW-0489">Methyltransferase</keyword>
<evidence type="ECO:0000259" key="19">
    <source>
        <dbReference type="Pfam" id="PF21137"/>
    </source>
</evidence>
<keyword evidence="22" id="KW-1185">Reference proteome</keyword>
<dbReference type="EC" id="2.1.1.319" evidence="3"/>
<dbReference type="GO" id="GO:0005829">
    <property type="term" value="C:cytosol"/>
    <property type="evidence" value="ECO:0007669"/>
    <property type="project" value="UniProtKB-SubCell"/>
</dbReference>
<evidence type="ECO:0000313" key="22">
    <source>
        <dbReference type="Proteomes" id="UP000006701"/>
    </source>
</evidence>
<dbReference type="InterPro" id="IPR055135">
    <property type="entry name" value="PRMT_dom"/>
</dbReference>
<evidence type="ECO:0000256" key="3">
    <source>
        <dbReference type="ARBA" id="ARBA00011925"/>
    </source>
</evidence>
<protein>
    <recommendedName>
        <fullName evidence="3">type I protein arginine methyltransferase</fullName>
        <ecNumber evidence="3">2.1.1.319</ecNumber>
    </recommendedName>
</protein>
<evidence type="ECO:0000256" key="6">
    <source>
        <dbReference type="ARBA" id="ARBA00022603"/>
    </source>
</evidence>
<comment type="subcellular location">
    <subcellularLocation>
        <location evidence="2">Cytoplasm</location>
        <location evidence="2">Cytosol</location>
    </subcellularLocation>
    <subcellularLocation>
        <location evidence="1">Nucleus</location>
    </subcellularLocation>
</comment>
<comment type="catalytic activity">
    <reaction evidence="13">
        <text>L-arginyl-[protein] + 2 S-adenosyl-L-methionine = N(omega),N(omega)-dimethyl-L-arginyl-[protein] + 2 S-adenosyl-L-homocysteine + 2 H(+)</text>
        <dbReference type="Rhea" id="RHEA:48096"/>
        <dbReference type="Rhea" id="RHEA-COMP:10532"/>
        <dbReference type="Rhea" id="RHEA-COMP:11991"/>
        <dbReference type="ChEBI" id="CHEBI:15378"/>
        <dbReference type="ChEBI" id="CHEBI:29965"/>
        <dbReference type="ChEBI" id="CHEBI:57856"/>
        <dbReference type="ChEBI" id="CHEBI:59789"/>
        <dbReference type="ChEBI" id="CHEBI:61897"/>
        <dbReference type="EC" id="2.1.1.319"/>
    </reaction>
    <physiologicalReaction direction="left-to-right" evidence="13">
        <dbReference type="Rhea" id="RHEA:48097"/>
    </physiologicalReaction>
</comment>
<dbReference type="InterPro" id="IPR029063">
    <property type="entry name" value="SAM-dependent_MTases_sf"/>
</dbReference>
<dbReference type="FunFam" id="2.70.160.11:FF:000016">
    <property type="entry name" value="Protein arginine methyltransferase RmtB"/>
    <property type="match status" value="1"/>
</dbReference>
<evidence type="ECO:0000256" key="2">
    <source>
        <dbReference type="ARBA" id="ARBA00004514"/>
    </source>
</evidence>
<feature type="domain" description="Protein arginine N-methyltransferase 3-like C2H2 zinc finger" evidence="19">
    <location>
        <begin position="76"/>
        <end position="120"/>
    </location>
</feature>
<evidence type="ECO:0000256" key="8">
    <source>
        <dbReference type="ARBA" id="ARBA00022691"/>
    </source>
</evidence>
<dbReference type="AlphaFoldDB" id="A1CKZ3"/>
<dbReference type="Gene3D" id="3.40.50.150">
    <property type="entry name" value="Vaccinia Virus protein VP39"/>
    <property type="match status" value="1"/>
</dbReference>
<dbReference type="Pfam" id="PF13649">
    <property type="entry name" value="Methyltransf_25"/>
    <property type="match status" value="1"/>
</dbReference>
<dbReference type="SUPFAM" id="SSF53335">
    <property type="entry name" value="S-adenosyl-L-methionine-dependent methyltransferases"/>
    <property type="match status" value="1"/>
</dbReference>
<evidence type="ECO:0000256" key="10">
    <source>
        <dbReference type="ARBA" id="ARBA00022771"/>
    </source>
</evidence>
<dbReference type="PANTHER" id="PTHR11006:SF116">
    <property type="entry name" value="PROTEIN METHYLTRANSFERASE"/>
    <property type="match status" value="1"/>
</dbReference>
<dbReference type="VEuPathDB" id="FungiDB:ACLA_040330"/>
<evidence type="ECO:0000256" key="1">
    <source>
        <dbReference type="ARBA" id="ARBA00004123"/>
    </source>
</evidence>
<evidence type="ECO:0000256" key="4">
    <source>
        <dbReference type="ARBA" id="ARBA00022490"/>
    </source>
</evidence>
<dbReference type="GO" id="GO:0008270">
    <property type="term" value="F:zinc ion binding"/>
    <property type="evidence" value="ECO:0007669"/>
    <property type="project" value="UniProtKB-KW"/>
</dbReference>
<dbReference type="STRING" id="344612.A1CKZ3"/>
<organism evidence="21 22">
    <name type="scientific">Aspergillus clavatus (strain ATCC 1007 / CBS 513.65 / DSM 816 / NCTC 3887 / NRRL 1 / QM 1276 / 107)</name>
    <dbReference type="NCBI Taxonomy" id="344612"/>
    <lineage>
        <taxon>Eukaryota</taxon>
        <taxon>Fungi</taxon>
        <taxon>Dikarya</taxon>
        <taxon>Ascomycota</taxon>
        <taxon>Pezizomycotina</taxon>
        <taxon>Eurotiomycetes</taxon>
        <taxon>Eurotiomycetidae</taxon>
        <taxon>Eurotiales</taxon>
        <taxon>Aspergillaceae</taxon>
        <taxon>Aspergillus</taxon>
        <taxon>Aspergillus subgen. Fumigati</taxon>
    </lineage>
</organism>
<feature type="compositionally biased region" description="Acidic residues" evidence="17">
    <location>
        <begin position="22"/>
        <end position="42"/>
    </location>
</feature>
<dbReference type="GO" id="GO:0042054">
    <property type="term" value="F:histone methyltransferase activity"/>
    <property type="evidence" value="ECO:0007669"/>
    <property type="project" value="TreeGrafter"/>
</dbReference>
<dbReference type="eggNOG" id="KOG1499">
    <property type="taxonomic scope" value="Eukaryota"/>
</dbReference>
<evidence type="ECO:0000256" key="15">
    <source>
        <dbReference type="PROSITE-ProRule" id="PRU01015"/>
    </source>
</evidence>
<dbReference type="RefSeq" id="XP_001271243.1">
    <property type="nucleotide sequence ID" value="XM_001271242.1"/>
</dbReference>
<gene>
    <name evidence="21" type="ORF">ACLA_040330</name>
</gene>
<evidence type="ECO:0000259" key="20">
    <source>
        <dbReference type="Pfam" id="PF22528"/>
    </source>
</evidence>
<dbReference type="CDD" id="cd02440">
    <property type="entry name" value="AdoMet_MTases"/>
    <property type="match status" value="1"/>
</dbReference>
<dbReference type="FunFam" id="3.40.50.150:FF:000034">
    <property type="entry name" value="Protein arginine N-methyltransferase 3"/>
    <property type="match status" value="1"/>
</dbReference>
<comment type="catalytic activity">
    <reaction evidence="14">
        <text>L-arginyl-[protein] + S-adenosyl-L-methionine = N(omega)-methyl-L-arginyl-[protein] + S-adenosyl-L-homocysteine + H(+)</text>
        <dbReference type="Rhea" id="RHEA:48100"/>
        <dbReference type="Rhea" id="RHEA-COMP:10532"/>
        <dbReference type="Rhea" id="RHEA-COMP:11990"/>
        <dbReference type="ChEBI" id="CHEBI:15378"/>
        <dbReference type="ChEBI" id="CHEBI:29965"/>
        <dbReference type="ChEBI" id="CHEBI:57856"/>
        <dbReference type="ChEBI" id="CHEBI:59789"/>
        <dbReference type="ChEBI" id="CHEBI:65280"/>
    </reaction>
    <physiologicalReaction direction="left-to-right" evidence="14">
        <dbReference type="Rhea" id="RHEA:48101"/>
    </physiologicalReaction>
</comment>
<feature type="coiled-coil region" evidence="16">
    <location>
        <begin position="144"/>
        <end position="178"/>
    </location>
</feature>
<dbReference type="GO" id="GO:0005634">
    <property type="term" value="C:nucleus"/>
    <property type="evidence" value="ECO:0007669"/>
    <property type="project" value="UniProtKB-SubCell"/>
</dbReference>
<keyword evidence="7 15" id="KW-0808">Transferase</keyword>
<evidence type="ECO:0000256" key="5">
    <source>
        <dbReference type="ARBA" id="ARBA00022553"/>
    </source>
</evidence>
<dbReference type="InterPro" id="IPR036236">
    <property type="entry name" value="Znf_C2H2_sf"/>
</dbReference>
<accession>A1CKZ3</accession>
<dbReference type="OrthoDB" id="7848332at2759"/>
<keyword evidence="12" id="KW-0539">Nucleus</keyword>
<keyword evidence="4" id="KW-0963">Cytoplasm</keyword>
<feature type="domain" description="Protein arginine N-methyltransferase" evidence="20">
    <location>
        <begin position="348"/>
        <end position="530"/>
    </location>
</feature>
<keyword evidence="8 15" id="KW-0949">S-adenosyl-L-methionine</keyword>
<name>A1CKZ3_ASPCL</name>
<evidence type="ECO:0000256" key="17">
    <source>
        <dbReference type="SAM" id="MobiDB-lite"/>
    </source>
</evidence>
<keyword evidence="11" id="KW-0862">Zinc</keyword>
<evidence type="ECO:0000256" key="9">
    <source>
        <dbReference type="ARBA" id="ARBA00022723"/>
    </source>
</evidence>
<dbReference type="OMA" id="YSHFAIH"/>
<dbReference type="PANTHER" id="PTHR11006">
    <property type="entry name" value="PROTEIN ARGININE N-METHYLTRANSFERASE"/>
    <property type="match status" value="1"/>
</dbReference>
<dbReference type="EMBL" id="DS027056">
    <property type="protein sequence ID" value="EAW09817.1"/>
    <property type="molecule type" value="Genomic_DNA"/>
</dbReference>
<feature type="domain" description="Methyltransferase" evidence="18">
    <location>
        <begin position="245"/>
        <end position="342"/>
    </location>
</feature>
<sequence length="542" mass="60829">MSAAMPSDRPPRDQDALSTTSEDSDLSNEEGWEDVEPEEEETQPVVGLFSEKVYPDVNSMLQEAKDKHGFDLRGIRKAFDLDFLGTIKLVNYVRSQVKDGNMTPDVSSKEKFDDDAFLKPVLADDALLYSLDDIEEEDSTAAGTTEAERQVIELQEELERLQNQFTEYRIAVQKSLEEQLSKDDDMPSNGPSAKAKTQIEEADSDYFVSYSYNAIHESMLKDTIRTDSYRDFIYDNKHLFKDKVVLDVGCGTGILSMFCAKAGAKKVISVDNSNIIDRAKEIIYTNGFGDVITCIRGKIEEVTLPVPQVDIIVSEWMGYCLLFEAMFDSVIYARDRYLAPGGLMVPSHATLRIAPFADADLISSHISFWDNVYGFKMGSMRTKIHDEALVRSVQPAAIPGTSDVFLELPLHSITVDELSFLKDFQVTLNEDIDVLDGFAIWFDIFFMPSRDSVVPKDAVPSDMQKKGFVAFTTGPYGQETHWQQGVLLIDRENKKAVALKKGQTITGKVGYQKKEEGSRSLDITIEWDAQTGEKGTQQWALQ</sequence>
<dbReference type="PROSITE" id="PS51678">
    <property type="entry name" value="SAM_MT_PRMT"/>
    <property type="match status" value="1"/>
</dbReference>
<dbReference type="Gene3D" id="2.70.160.11">
    <property type="entry name" value="Hnrnp arginine n-methyltransferase1"/>
    <property type="match status" value="1"/>
</dbReference>
<evidence type="ECO:0000256" key="11">
    <source>
        <dbReference type="ARBA" id="ARBA00022833"/>
    </source>
</evidence>
<keyword evidence="9" id="KW-0479">Metal-binding</keyword>
<evidence type="ECO:0000256" key="14">
    <source>
        <dbReference type="ARBA" id="ARBA00049303"/>
    </source>
</evidence>
<dbReference type="InterPro" id="IPR025799">
    <property type="entry name" value="Arg_MeTrfase"/>
</dbReference>
<dbReference type="GO" id="GO:0032259">
    <property type="term" value="P:methylation"/>
    <property type="evidence" value="ECO:0007669"/>
    <property type="project" value="UniProtKB-KW"/>
</dbReference>
<dbReference type="GO" id="GO:0035242">
    <property type="term" value="F:protein-arginine omega-N asymmetric methyltransferase activity"/>
    <property type="evidence" value="ECO:0007669"/>
    <property type="project" value="UniProtKB-EC"/>
</dbReference>
<evidence type="ECO:0000256" key="13">
    <source>
        <dbReference type="ARBA" id="ARBA00047384"/>
    </source>
</evidence>
<dbReference type="KEGG" id="act:ACLA_040330"/>
<dbReference type="GeneID" id="4703552"/>
<keyword evidence="10" id="KW-0863">Zinc-finger</keyword>
<keyword evidence="16" id="KW-0175">Coiled coil</keyword>
<dbReference type="SUPFAM" id="SSF57667">
    <property type="entry name" value="beta-beta-alpha zinc fingers"/>
    <property type="match status" value="1"/>
</dbReference>
<evidence type="ECO:0000256" key="7">
    <source>
        <dbReference type="ARBA" id="ARBA00022679"/>
    </source>
</evidence>
<dbReference type="Proteomes" id="UP000006701">
    <property type="component" value="Unassembled WGS sequence"/>
</dbReference>
<dbReference type="InterPro" id="IPR041698">
    <property type="entry name" value="Methyltransf_25"/>
</dbReference>
<evidence type="ECO:0000256" key="12">
    <source>
        <dbReference type="ARBA" id="ARBA00023242"/>
    </source>
</evidence>
<evidence type="ECO:0000313" key="21">
    <source>
        <dbReference type="EMBL" id="EAW09817.1"/>
    </source>
</evidence>
<evidence type="ECO:0000259" key="18">
    <source>
        <dbReference type="Pfam" id="PF13649"/>
    </source>
</evidence>
<dbReference type="HOGENOM" id="CLU_017375_6_0_1"/>
<evidence type="ECO:0000256" key="16">
    <source>
        <dbReference type="SAM" id="Coils"/>
    </source>
</evidence>
<dbReference type="InterPro" id="IPR049482">
    <property type="entry name" value="ANM3-like_C2H2_Zf"/>
</dbReference>
<proteinExistence type="predicted"/>
<keyword evidence="5" id="KW-0597">Phosphoprotein</keyword>
<reference evidence="21 22" key="1">
    <citation type="journal article" date="2008" name="PLoS Genet.">
        <title>Genomic islands in the pathogenic filamentous fungus Aspergillus fumigatus.</title>
        <authorList>
            <person name="Fedorova N.D."/>
            <person name="Khaldi N."/>
            <person name="Joardar V.S."/>
            <person name="Maiti R."/>
            <person name="Amedeo P."/>
            <person name="Anderson M.J."/>
            <person name="Crabtree J."/>
            <person name="Silva J.C."/>
            <person name="Badger J.H."/>
            <person name="Albarraq A."/>
            <person name="Angiuoli S."/>
            <person name="Bussey H."/>
            <person name="Bowyer P."/>
            <person name="Cotty P.J."/>
            <person name="Dyer P.S."/>
            <person name="Egan A."/>
            <person name="Galens K."/>
            <person name="Fraser-Liggett C.M."/>
            <person name="Haas B.J."/>
            <person name="Inman J.M."/>
            <person name="Kent R."/>
            <person name="Lemieux S."/>
            <person name="Malavazi I."/>
            <person name="Orvis J."/>
            <person name="Roemer T."/>
            <person name="Ronning C.M."/>
            <person name="Sundaram J.P."/>
            <person name="Sutton G."/>
            <person name="Turner G."/>
            <person name="Venter J.C."/>
            <person name="White O.R."/>
            <person name="Whitty B.R."/>
            <person name="Youngman P."/>
            <person name="Wolfe K.H."/>
            <person name="Goldman G.H."/>
            <person name="Wortman J.R."/>
            <person name="Jiang B."/>
            <person name="Denning D.W."/>
            <person name="Nierman W.C."/>
        </authorList>
    </citation>
    <scope>NUCLEOTIDE SEQUENCE [LARGE SCALE GENOMIC DNA]</scope>
    <source>
        <strain evidence="22">ATCC 1007 / CBS 513.65 / DSM 816 / NCTC 3887 / NRRL 1</strain>
    </source>
</reference>
<feature type="region of interest" description="Disordered" evidence="17">
    <location>
        <begin position="1"/>
        <end position="47"/>
    </location>
</feature>